<comment type="caution">
    <text evidence="1">The sequence shown here is derived from an EMBL/GenBank/DDBJ whole genome shotgun (WGS) entry which is preliminary data.</text>
</comment>
<feature type="non-terminal residue" evidence="1">
    <location>
        <position position="98"/>
    </location>
</feature>
<evidence type="ECO:0000313" key="1">
    <source>
        <dbReference type="EMBL" id="GFA36565.1"/>
    </source>
</evidence>
<protein>
    <submittedName>
        <fullName evidence="1">Uncharacterized protein</fullName>
    </submittedName>
</protein>
<dbReference type="AlphaFoldDB" id="A0A699JHW8"/>
<gene>
    <name evidence="1" type="ORF">Tci_608537</name>
</gene>
<dbReference type="EMBL" id="BKCJ010411646">
    <property type="protein sequence ID" value="GFA36565.1"/>
    <property type="molecule type" value="Genomic_DNA"/>
</dbReference>
<proteinExistence type="predicted"/>
<name>A0A699JHW8_TANCI</name>
<organism evidence="1">
    <name type="scientific">Tanacetum cinerariifolium</name>
    <name type="common">Dalmatian daisy</name>
    <name type="synonym">Chrysanthemum cinerariifolium</name>
    <dbReference type="NCBI Taxonomy" id="118510"/>
    <lineage>
        <taxon>Eukaryota</taxon>
        <taxon>Viridiplantae</taxon>
        <taxon>Streptophyta</taxon>
        <taxon>Embryophyta</taxon>
        <taxon>Tracheophyta</taxon>
        <taxon>Spermatophyta</taxon>
        <taxon>Magnoliopsida</taxon>
        <taxon>eudicotyledons</taxon>
        <taxon>Gunneridae</taxon>
        <taxon>Pentapetalae</taxon>
        <taxon>asterids</taxon>
        <taxon>campanulids</taxon>
        <taxon>Asterales</taxon>
        <taxon>Asteraceae</taxon>
        <taxon>Asteroideae</taxon>
        <taxon>Anthemideae</taxon>
        <taxon>Anthemidinae</taxon>
        <taxon>Tanacetum</taxon>
    </lineage>
</organism>
<sequence>MKLLGIANMAKWCQTFKVAKHNIASFVNNGGPTSYNACGLTWLLSINLTDMGIKRLVGAVIGSLNQSPSGSLKGKLPNSSPDDLKLLRAGLREASIKA</sequence>
<reference evidence="1" key="1">
    <citation type="journal article" date="2019" name="Sci. Rep.">
        <title>Draft genome of Tanacetum cinerariifolium, the natural source of mosquito coil.</title>
        <authorList>
            <person name="Yamashiro T."/>
            <person name="Shiraishi A."/>
            <person name="Satake H."/>
            <person name="Nakayama K."/>
        </authorList>
    </citation>
    <scope>NUCLEOTIDE SEQUENCE</scope>
</reference>
<accession>A0A699JHW8</accession>